<evidence type="ECO:0000256" key="4">
    <source>
        <dbReference type="ARBA" id="ARBA00022989"/>
    </source>
</evidence>
<evidence type="ECO:0000259" key="8">
    <source>
        <dbReference type="Pfam" id="PF02687"/>
    </source>
</evidence>
<dbReference type="InterPro" id="IPR050250">
    <property type="entry name" value="Macrolide_Exporter_MacB"/>
</dbReference>
<keyword evidence="5 7" id="KW-0472">Membrane</keyword>
<evidence type="ECO:0000256" key="7">
    <source>
        <dbReference type="SAM" id="Phobius"/>
    </source>
</evidence>
<accession>A0A1I6J955</accession>
<dbReference type="STRING" id="37658.SAMN05661086_01471"/>
<dbReference type="OrthoDB" id="1694171at2"/>
<keyword evidence="2" id="KW-1003">Cell membrane</keyword>
<keyword evidence="10" id="KW-1185">Reference proteome</keyword>
<evidence type="ECO:0000256" key="1">
    <source>
        <dbReference type="ARBA" id="ARBA00004651"/>
    </source>
</evidence>
<evidence type="ECO:0000256" key="3">
    <source>
        <dbReference type="ARBA" id="ARBA00022692"/>
    </source>
</evidence>
<evidence type="ECO:0000256" key="5">
    <source>
        <dbReference type="ARBA" id="ARBA00023136"/>
    </source>
</evidence>
<name>A0A1I6J955_9FIRM</name>
<evidence type="ECO:0000256" key="2">
    <source>
        <dbReference type="ARBA" id="ARBA00022475"/>
    </source>
</evidence>
<evidence type="ECO:0000313" key="10">
    <source>
        <dbReference type="Proteomes" id="UP000199659"/>
    </source>
</evidence>
<dbReference type="PANTHER" id="PTHR30572:SF4">
    <property type="entry name" value="ABC TRANSPORTER PERMEASE YTRF"/>
    <property type="match status" value="1"/>
</dbReference>
<dbReference type="InterPro" id="IPR003838">
    <property type="entry name" value="ABC3_permease_C"/>
</dbReference>
<proteinExistence type="inferred from homology"/>
<feature type="transmembrane region" description="Helical" evidence="7">
    <location>
        <begin position="272"/>
        <end position="293"/>
    </location>
</feature>
<keyword evidence="3 7" id="KW-0812">Transmembrane</keyword>
<evidence type="ECO:0000313" key="9">
    <source>
        <dbReference type="EMBL" id="SFR75478.1"/>
    </source>
</evidence>
<dbReference type="GO" id="GO:0005886">
    <property type="term" value="C:plasma membrane"/>
    <property type="evidence" value="ECO:0007669"/>
    <property type="project" value="UniProtKB-SubCell"/>
</dbReference>
<dbReference type="Pfam" id="PF02687">
    <property type="entry name" value="FtsX"/>
    <property type="match status" value="2"/>
</dbReference>
<feature type="domain" description="ABC3 transporter permease C-terminal" evidence="8">
    <location>
        <begin position="278"/>
        <end position="396"/>
    </location>
</feature>
<protein>
    <submittedName>
        <fullName evidence="9">Putative ABC transport system permease protein</fullName>
    </submittedName>
</protein>
<dbReference type="AlphaFoldDB" id="A0A1I6J955"/>
<keyword evidence="4 7" id="KW-1133">Transmembrane helix</keyword>
<reference evidence="9 10" key="1">
    <citation type="submission" date="2016-10" db="EMBL/GenBank/DDBJ databases">
        <authorList>
            <person name="de Groot N.N."/>
        </authorList>
    </citation>
    <scope>NUCLEOTIDE SEQUENCE [LARGE SCALE GENOMIC DNA]</scope>
    <source>
        <strain evidence="9 10">743A</strain>
    </source>
</reference>
<organism evidence="9 10">
    <name type="scientific">Anaeromicropila populeti</name>
    <dbReference type="NCBI Taxonomy" id="37658"/>
    <lineage>
        <taxon>Bacteria</taxon>
        <taxon>Bacillati</taxon>
        <taxon>Bacillota</taxon>
        <taxon>Clostridia</taxon>
        <taxon>Lachnospirales</taxon>
        <taxon>Lachnospiraceae</taxon>
        <taxon>Anaeromicropila</taxon>
    </lineage>
</organism>
<sequence>MLRVNNRKTVRRLAGKSYKSNEKRNRTAIIAIILTTVLFSAFFTIGLSLAKSLEYNSMRLSGGMGHASLKYLSDKQYDELTKNPLIKKVGKSYFCGTMEDGVLIKRPVELNYKNKEDIRQAFMEINGEAPVEENELVLDSIALDMLGLEHKAGQKISLLVNFDDHTEQVEFTLSGWYEGDPVFNSSIGLVSEAFKNKYLAGRGQKYNQDYDAYGSCNANIMFQNSSEIEERIQQVITEAGYSIEEGKENSIAYGVNWSYISTGTDGGRETKIAVAAGLLLIMLTGYLIIYNIFQISVIRDIRFYGLLKTIGTTGNQIRRILIYQALRMSVLGIPIGLVTGYGLGLILTPIIAAEMYGKRAFLSRNPLIFAGAVLFSLITVFISCIKPARIASRISPVEAVKYSGVEKSYLKKQKRTTHGAKLYKMAFSNLGRNKKRTVIAVISMSLSLILMNMVFCLSSSFDLNLFIKRFIDVDYQLAEASYFNSDYSQDEDPVSDEFIKAFQSQQGFVDGGSIYTNYSKMLCVEAEGEFEQWGLHYSLQKGDVAEAEVYGMDSFVLDSLKMVEGEFDAEKFATGKYVLLGVATDDQGHPEMETACFHTGDNIKLKECTKSELAPEVEQYDMEKRAYVDKEGNVVRKPILYEFGSEKEYEIMGIYELSWTNMDRSYGSFAVFSMPTSELQKWSEDGRINRMSYLAEGEDELETQLDGFLEQYTSIVEPTMNYASKKVYHAEFDQLKSILVIVGSILSGIIGFIGILNFINSVSTGIIARKKEFAMLRSIGMTVKQLKKMLVYEGIYYLAFTIMFSVSGVLVTSFTMIRPLADSLSFLIFKLTLAPVLLAVPVLAIITGIIPLVSYRSNVKKTVVELIRDGE</sequence>
<comment type="similarity">
    <text evidence="6">Belongs to the ABC-4 integral membrane protein family.</text>
</comment>
<evidence type="ECO:0000256" key="6">
    <source>
        <dbReference type="ARBA" id="ARBA00038076"/>
    </source>
</evidence>
<feature type="transmembrane region" description="Helical" evidence="7">
    <location>
        <begin position="789"/>
        <end position="811"/>
    </location>
</feature>
<dbReference type="Proteomes" id="UP000199659">
    <property type="component" value="Unassembled WGS sequence"/>
</dbReference>
<feature type="domain" description="ABC3 transporter permease C-terminal" evidence="8">
    <location>
        <begin position="745"/>
        <end position="856"/>
    </location>
</feature>
<feature type="transmembrane region" description="Helical" evidence="7">
    <location>
        <begin position="367"/>
        <end position="385"/>
    </location>
</feature>
<feature type="transmembrane region" description="Helical" evidence="7">
    <location>
        <begin position="738"/>
        <end position="768"/>
    </location>
</feature>
<feature type="transmembrane region" description="Helical" evidence="7">
    <location>
        <begin position="438"/>
        <end position="461"/>
    </location>
</feature>
<dbReference type="GO" id="GO:0022857">
    <property type="term" value="F:transmembrane transporter activity"/>
    <property type="evidence" value="ECO:0007669"/>
    <property type="project" value="TreeGrafter"/>
</dbReference>
<comment type="subcellular location">
    <subcellularLocation>
        <location evidence="1">Cell membrane</location>
        <topology evidence="1">Multi-pass membrane protein</topology>
    </subcellularLocation>
</comment>
<feature type="transmembrane region" description="Helical" evidence="7">
    <location>
        <begin position="831"/>
        <end position="853"/>
    </location>
</feature>
<dbReference type="RefSeq" id="WP_092560044.1">
    <property type="nucleotide sequence ID" value="NZ_FOYZ01000005.1"/>
</dbReference>
<feature type="transmembrane region" description="Helical" evidence="7">
    <location>
        <begin position="325"/>
        <end position="347"/>
    </location>
</feature>
<dbReference type="PANTHER" id="PTHR30572">
    <property type="entry name" value="MEMBRANE COMPONENT OF TRANSPORTER-RELATED"/>
    <property type="match status" value="1"/>
</dbReference>
<dbReference type="EMBL" id="FOYZ01000005">
    <property type="protein sequence ID" value="SFR75478.1"/>
    <property type="molecule type" value="Genomic_DNA"/>
</dbReference>
<gene>
    <name evidence="9" type="ORF">SAMN05661086_01471</name>
</gene>